<feature type="transmembrane region" description="Helical" evidence="1">
    <location>
        <begin position="25"/>
        <end position="43"/>
    </location>
</feature>
<accession>A0A1D3JNB0</accession>
<protein>
    <submittedName>
        <fullName evidence="2">Fam-l protein</fullName>
    </submittedName>
</protein>
<keyword evidence="3" id="KW-1185">Reference proteome</keyword>
<dbReference type="VEuPathDB" id="PlasmoDB:PmUG01_07050700"/>
<dbReference type="EMBL" id="LT594628">
    <property type="protein sequence ID" value="SBT88043.1"/>
    <property type="molecule type" value="Genomic_DNA"/>
</dbReference>
<dbReference type="KEGG" id="pmal:PMUG01_07050700"/>
<evidence type="ECO:0000256" key="1">
    <source>
        <dbReference type="SAM" id="Phobius"/>
    </source>
</evidence>
<keyword evidence="1" id="KW-0472">Membrane</keyword>
<keyword evidence="1" id="KW-0812">Transmembrane</keyword>
<sequence>MNIIFFLIEHTTTYKFYIMEKKNKLLLFINIATFIPLTWICHFSNETMTFYESLGENYKNDKKLNKKNYRLLAKCKHNKDSCTMGLKEGIPNNDMKERKDISNNENIFAQLNRQSNRSLSRNIERHKKDKKNNSRIFETKQYSRFEKKIFKELDYANFLKNNRGISNRIYHKIIRKKYGFRLGLPIFFVLLLSILLLLDLFVGYGLINGLFKVLNIISVSLGYEAKGSVKAVQEMLKPLHNWLINSPFSSFFKSVKELSNVGDKVSKHYYITGFFGFLIYFIPLFIIGVTCILRVFYYHKKVKKYEKIKFKKR</sequence>
<dbReference type="AlphaFoldDB" id="A0A1D3JNB0"/>
<feature type="transmembrane region" description="Helical" evidence="1">
    <location>
        <begin position="269"/>
        <end position="297"/>
    </location>
</feature>
<organism evidence="2 3">
    <name type="scientific">Plasmodium malariae</name>
    <dbReference type="NCBI Taxonomy" id="5858"/>
    <lineage>
        <taxon>Eukaryota</taxon>
        <taxon>Sar</taxon>
        <taxon>Alveolata</taxon>
        <taxon>Apicomplexa</taxon>
        <taxon>Aconoidasida</taxon>
        <taxon>Haemosporida</taxon>
        <taxon>Plasmodiidae</taxon>
        <taxon>Plasmodium</taxon>
        <taxon>Plasmodium (Plasmodium)</taxon>
    </lineage>
</organism>
<dbReference type="GeneID" id="39868068"/>
<dbReference type="InterPro" id="IPR022139">
    <property type="entry name" value="Fam-L/Fam-M-like_plasmodium"/>
</dbReference>
<dbReference type="Pfam" id="PF12420">
    <property type="entry name" value="DUF3671"/>
    <property type="match status" value="1"/>
</dbReference>
<evidence type="ECO:0000313" key="2">
    <source>
        <dbReference type="EMBL" id="SBT88043.1"/>
    </source>
</evidence>
<gene>
    <name evidence="2" type="primary">PmUG01_07050700</name>
    <name evidence="2" type="ORF">PMUG01_07050700</name>
</gene>
<reference evidence="2 3" key="1">
    <citation type="submission" date="2016-06" db="EMBL/GenBank/DDBJ databases">
        <authorList>
            <consortium name="Pathogen Informatics"/>
        </authorList>
    </citation>
    <scope>NUCLEOTIDE SEQUENCE [LARGE SCALE GENOMIC DNA]</scope>
</reference>
<feature type="transmembrane region" description="Helical" evidence="1">
    <location>
        <begin position="182"/>
        <end position="207"/>
    </location>
</feature>
<name>A0A1D3JNB0_PLAMA</name>
<proteinExistence type="predicted"/>
<evidence type="ECO:0000313" key="3">
    <source>
        <dbReference type="Proteomes" id="UP000219813"/>
    </source>
</evidence>
<dbReference type="RefSeq" id="XP_028860964.1">
    <property type="nucleotide sequence ID" value="XM_029004258.1"/>
</dbReference>
<dbReference type="Proteomes" id="UP000219813">
    <property type="component" value="Chromosome 7"/>
</dbReference>
<keyword evidence="1" id="KW-1133">Transmembrane helix</keyword>